<accession>A0A6L2MGW6</accession>
<sequence>MTLELAYRSITRPKGVAKDVFVKVGKFYFSTDFVVVDFEADPRVPLILRKSFLRTGRTLIDVYGEEITLRVNDEAVTFNLNQTRKYSSTYDDMSVSRIDVIDVPREEYAQEILGFSNNSLGGNPTSTSEPIIFDSSPSLTPFEGSDFILEEIEAYLKDESISPEIDHADCDPKGDICLIEKLINDDPFQLPPMDLNQGEVVKAKYLIKEPSELGLKDLPSHLEYAYLEGVDKLPVIIAKDLKDDEKEALLKMLFNNTIKWIEAFVPMDTELVKGSEKIAEGSKKAQEGSSKRAADKLKNRSIVWVPQESWALLEDLSFYDNESWNDPKDFAKPVKAITLPQDVLNPEQAFVEYASSRTDKARDTRLSKFEAYFKQQQIEMTNKIDSVLKAIPDRTVGTPPSDTINNLKQSTYPVLSAHSYPTKDPEKENKEEEDDLKNIHDNPPTPPDPSVTFITEKVLKFNSFFESLGLVPPSSNTVLVYTKEEDGDMMFIEIVPKDDNSCIEEPKAGEQEVESFDIFSTRSELAYHKHVHVENAYIDLNSPLNIMTRMMYNWITRRKLEPRENTNGRVSNFIGRVKKMHFFIGNFTYVVDFMIIEDISSIIDPRLSQVVLGKPFVEISNMTHDPPEGVATFTNENDEVAYKMPHKIEQYNSLSNLEKEHIKLVYLRNKEDKRRGVEYVMNKILGFYKECLELGPEYATGIKDEGKVT</sequence>
<organism evidence="2">
    <name type="scientific">Tanacetum cinerariifolium</name>
    <name type="common">Dalmatian daisy</name>
    <name type="synonym">Chrysanthemum cinerariifolium</name>
    <dbReference type="NCBI Taxonomy" id="118510"/>
    <lineage>
        <taxon>Eukaryota</taxon>
        <taxon>Viridiplantae</taxon>
        <taxon>Streptophyta</taxon>
        <taxon>Embryophyta</taxon>
        <taxon>Tracheophyta</taxon>
        <taxon>Spermatophyta</taxon>
        <taxon>Magnoliopsida</taxon>
        <taxon>eudicotyledons</taxon>
        <taxon>Gunneridae</taxon>
        <taxon>Pentapetalae</taxon>
        <taxon>asterids</taxon>
        <taxon>campanulids</taxon>
        <taxon>Asterales</taxon>
        <taxon>Asteraceae</taxon>
        <taxon>Asteroideae</taxon>
        <taxon>Anthemideae</taxon>
        <taxon>Anthemidinae</taxon>
        <taxon>Tanacetum</taxon>
    </lineage>
</organism>
<comment type="caution">
    <text evidence="2">The sequence shown here is derived from an EMBL/GenBank/DDBJ whole genome shotgun (WGS) entry which is preliminary data.</text>
</comment>
<reference evidence="2" key="1">
    <citation type="journal article" date="2019" name="Sci. Rep.">
        <title>Draft genome of Tanacetum cinerariifolium, the natural source of mosquito coil.</title>
        <authorList>
            <person name="Yamashiro T."/>
            <person name="Shiraishi A."/>
            <person name="Satake H."/>
            <person name="Nakayama K."/>
        </authorList>
    </citation>
    <scope>NUCLEOTIDE SEQUENCE</scope>
</reference>
<keyword evidence="2" id="KW-0808">Transferase</keyword>
<dbReference type="PANTHER" id="PTHR33067:SF9">
    <property type="entry name" value="RNA-DIRECTED DNA POLYMERASE"/>
    <property type="match status" value="1"/>
</dbReference>
<feature type="region of interest" description="Disordered" evidence="1">
    <location>
        <begin position="408"/>
        <end position="450"/>
    </location>
</feature>
<dbReference type="AlphaFoldDB" id="A0A6L2MGW6"/>
<protein>
    <submittedName>
        <fullName evidence="2">Reverse transcriptase domain-containing protein</fullName>
    </submittedName>
</protein>
<dbReference type="EMBL" id="BKCJ010006646">
    <property type="protein sequence ID" value="GEU73221.1"/>
    <property type="molecule type" value="Genomic_DNA"/>
</dbReference>
<proteinExistence type="predicted"/>
<dbReference type="GO" id="GO:0003964">
    <property type="term" value="F:RNA-directed DNA polymerase activity"/>
    <property type="evidence" value="ECO:0007669"/>
    <property type="project" value="UniProtKB-KW"/>
</dbReference>
<name>A0A6L2MGW6_TANCI</name>
<gene>
    <name evidence="2" type="ORF">Tci_045199</name>
</gene>
<dbReference type="PANTHER" id="PTHR33067">
    <property type="entry name" value="RNA-DIRECTED DNA POLYMERASE-RELATED"/>
    <property type="match status" value="1"/>
</dbReference>
<keyword evidence="2" id="KW-0695">RNA-directed DNA polymerase</keyword>
<evidence type="ECO:0000313" key="2">
    <source>
        <dbReference type="EMBL" id="GEU73221.1"/>
    </source>
</evidence>
<evidence type="ECO:0000256" key="1">
    <source>
        <dbReference type="SAM" id="MobiDB-lite"/>
    </source>
</evidence>
<keyword evidence="2" id="KW-0548">Nucleotidyltransferase</keyword>
<feature type="compositionally biased region" description="Basic and acidic residues" evidence="1">
    <location>
        <begin position="421"/>
        <end position="440"/>
    </location>
</feature>